<proteinExistence type="predicted"/>
<dbReference type="PANTHER" id="PTHR43825:SF1">
    <property type="entry name" value="TRANSKETOLASE-LIKE PYRIMIDINE-BINDING DOMAIN-CONTAINING PROTEIN"/>
    <property type="match status" value="1"/>
</dbReference>
<dbReference type="InterPro" id="IPR029061">
    <property type="entry name" value="THDP-binding"/>
</dbReference>
<protein>
    <submittedName>
        <fullName evidence="2">Transketolase</fullName>
    </submittedName>
</protein>
<gene>
    <name evidence="2" type="ORF">ACFPET_02775</name>
</gene>
<keyword evidence="3" id="KW-1185">Reference proteome</keyword>
<feature type="domain" description="Transketolase-like pyrimidine-binding" evidence="1">
    <location>
        <begin position="3"/>
        <end position="167"/>
    </location>
</feature>
<evidence type="ECO:0000313" key="3">
    <source>
        <dbReference type="Proteomes" id="UP001595823"/>
    </source>
</evidence>
<dbReference type="SMART" id="SM00861">
    <property type="entry name" value="Transket_pyr"/>
    <property type="match status" value="1"/>
</dbReference>
<dbReference type="RefSeq" id="WP_380617849.1">
    <property type="nucleotide sequence ID" value="NZ_JBHSDK010000002.1"/>
</dbReference>
<dbReference type="PANTHER" id="PTHR43825">
    <property type="entry name" value="PYRUVATE DEHYDROGENASE E1 COMPONENT"/>
    <property type="match status" value="1"/>
</dbReference>
<accession>A0ABV8TU47</accession>
<comment type="caution">
    <text evidence="2">The sequence shown here is derived from an EMBL/GenBank/DDBJ whole genome shotgun (WGS) entry which is preliminary data.</text>
</comment>
<dbReference type="InterPro" id="IPR005475">
    <property type="entry name" value="Transketolase-like_Pyr-bd"/>
</dbReference>
<organism evidence="2 3">
    <name type="scientific">Salininema proteolyticum</name>
    <dbReference type="NCBI Taxonomy" id="1607685"/>
    <lineage>
        <taxon>Bacteria</taxon>
        <taxon>Bacillati</taxon>
        <taxon>Actinomycetota</taxon>
        <taxon>Actinomycetes</taxon>
        <taxon>Glycomycetales</taxon>
        <taxon>Glycomycetaceae</taxon>
        <taxon>Salininema</taxon>
    </lineage>
</organism>
<evidence type="ECO:0000313" key="2">
    <source>
        <dbReference type="EMBL" id="MFC4334117.1"/>
    </source>
</evidence>
<dbReference type="Gene3D" id="3.40.50.970">
    <property type="match status" value="1"/>
</dbReference>
<dbReference type="SUPFAM" id="SSF52518">
    <property type="entry name" value="Thiamin diphosphate-binding fold (THDP-binding)"/>
    <property type="match status" value="1"/>
</dbReference>
<name>A0ABV8TU47_9ACTN</name>
<dbReference type="InterPro" id="IPR009014">
    <property type="entry name" value="Transketo_C/PFOR_II"/>
</dbReference>
<dbReference type="Proteomes" id="UP001595823">
    <property type="component" value="Unassembled WGS sequence"/>
</dbReference>
<dbReference type="InterPro" id="IPR051157">
    <property type="entry name" value="PDH/Transketolase"/>
</dbReference>
<dbReference type="CDD" id="cd07033">
    <property type="entry name" value="TPP_PYR_DXS_TK_like"/>
    <property type="match status" value="1"/>
</dbReference>
<evidence type="ECO:0000259" key="1">
    <source>
        <dbReference type="SMART" id="SM00861"/>
    </source>
</evidence>
<sequence length="298" mass="31056">MTLPGRDAYRAELTALAETDERIICLEADLGGKKHPFAEAHPDRFFNIGIAEGAMVDMAVGLAAAGYRPFISTFAPFAALRATESLKLALGYIGAPITVVAPYAGVSGAWFGTTHHSLEDIGIVRTVPGVAIAAPHGEADMRAVVRHALETGRPHYIRTGRNAAYESLPGDAAGPGEVKWAARRPGGACLVSVGEEAARLCGEAESGLSHAVLTYVDNESLRTAAKELSRHHSTLIVVEEHRTAGSAAEALALLLPEAEVHSVSAGDQWPAQGGDHAETLAQVGLHPAALAAKTAETA</sequence>
<dbReference type="Gene3D" id="3.40.50.920">
    <property type="match status" value="1"/>
</dbReference>
<reference evidence="3" key="1">
    <citation type="journal article" date="2019" name="Int. J. Syst. Evol. Microbiol.">
        <title>The Global Catalogue of Microorganisms (GCM) 10K type strain sequencing project: providing services to taxonomists for standard genome sequencing and annotation.</title>
        <authorList>
            <consortium name="The Broad Institute Genomics Platform"/>
            <consortium name="The Broad Institute Genome Sequencing Center for Infectious Disease"/>
            <person name="Wu L."/>
            <person name="Ma J."/>
        </authorList>
    </citation>
    <scope>NUCLEOTIDE SEQUENCE [LARGE SCALE GENOMIC DNA]</scope>
    <source>
        <strain evidence="3">IBRC-M 10908</strain>
    </source>
</reference>
<dbReference type="Pfam" id="PF02779">
    <property type="entry name" value="Transket_pyr"/>
    <property type="match status" value="1"/>
</dbReference>
<dbReference type="EMBL" id="JBHSDK010000002">
    <property type="protein sequence ID" value="MFC4334117.1"/>
    <property type="molecule type" value="Genomic_DNA"/>
</dbReference>